<dbReference type="NCBIfam" id="TIGR00749">
    <property type="entry name" value="glk"/>
    <property type="match status" value="1"/>
</dbReference>
<dbReference type="Pfam" id="PF02685">
    <property type="entry name" value="Glucokinase"/>
    <property type="match status" value="1"/>
</dbReference>
<name>A0ABP9WRL6_9GAMM</name>
<dbReference type="InterPro" id="IPR003836">
    <property type="entry name" value="Glucokinase"/>
</dbReference>
<dbReference type="InterPro" id="IPR043129">
    <property type="entry name" value="ATPase_NBD"/>
</dbReference>
<dbReference type="NCBIfam" id="NF009073">
    <property type="entry name" value="PRK12408.1"/>
    <property type="match status" value="1"/>
</dbReference>
<comment type="subcellular location">
    <subcellularLocation>
        <location evidence="3">Cytoplasm</location>
    </subcellularLocation>
</comment>
<comment type="catalytic activity">
    <reaction evidence="3">
        <text>D-glucose + ATP = D-glucose 6-phosphate + ADP + H(+)</text>
        <dbReference type="Rhea" id="RHEA:17825"/>
        <dbReference type="ChEBI" id="CHEBI:4167"/>
        <dbReference type="ChEBI" id="CHEBI:15378"/>
        <dbReference type="ChEBI" id="CHEBI:30616"/>
        <dbReference type="ChEBI" id="CHEBI:61548"/>
        <dbReference type="ChEBI" id="CHEBI:456216"/>
        <dbReference type="EC" id="2.7.1.2"/>
    </reaction>
</comment>
<keyword evidence="3" id="KW-0324">Glycolysis</keyword>
<proteinExistence type="inferred from homology"/>
<dbReference type="InterPro" id="IPR050201">
    <property type="entry name" value="Bacterial_glucokinase"/>
</dbReference>
<dbReference type="Gene3D" id="3.30.420.40">
    <property type="match status" value="1"/>
</dbReference>
<keyword evidence="2 3" id="KW-0418">Kinase</keyword>
<keyword evidence="6" id="KW-1185">Reference proteome</keyword>
<sequence length="336" mass="35510">MMRPQKGEWQLVADIGGTNARFGLASAGAGARIEVEEIRTLECASYPNIEAALSAYLDTVPGERRNSVREACVAIAGPTESDRVSVTNLAWTFSKAGVGEQLGYRRFEVINDFAALALSCAQLAPQYLTRVDSFGAAEDAWDQSAPRAVIGPGTGLGVCGLLRAANNWRALPGEGGHGAIAPVTDEEFALCQRLRRSRTHLSAEDLLSGRGMQNIYQGLAGLRGVDATAQNPADISAAALSGECVLARDAVLMFCSLLGGFCGDVVLTLGARGGVYLGGGILPRIEPLLRESDFEQRLRSKGVMSAYLADLPVFLVSHPFPALSGAAAFLRLDGQR</sequence>
<keyword evidence="3" id="KW-0547">Nucleotide-binding</keyword>
<comment type="similarity">
    <text evidence="3 4">Belongs to the bacterial glucokinase family.</text>
</comment>
<feature type="binding site" evidence="3">
    <location>
        <begin position="13"/>
        <end position="18"/>
    </location>
    <ligand>
        <name>ATP</name>
        <dbReference type="ChEBI" id="CHEBI:30616"/>
    </ligand>
</feature>
<dbReference type="RefSeq" id="WP_345549981.1">
    <property type="nucleotide sequence ID" value="NZ_BAABRT010000008.1"/>
</dbReference>
<evidence type="ECO:0000313" key="5">
    <source>
        <dbReference type="EMBL" id="GAA5524786.1"/>
    </source>
</evidence>
<dbReference type="Gene3D" id="3.40.367.20">
    <property type="match status" value="1"/>
</dbReference>
<organism evidence="5 6">
    <name type="scientific">Microbulbifer aestuariivivens</name>
    <dbReference type="NCBI Taxonomy" id="1908308"/>
    <lineage>
        <taxon>Bacteria</taxon>
        <taxon>Pseudomonadati</taxon>
        <taxon>Pseudomonadota</taxon>
        <taxon>Gammaproteobacteria</taxon>
        <taxon>Cellvibrionales</taxon>
        <taxon>Microbulbiferaceae</taxon>
        <taxon>Microbulbifer</taxon>
    </lineage>
</organism>
<dbReference type="PANTHER" id="PTHR47690">
    <property type="entry name" value="GLUCOKINASE"/>
    <property type="match status" value="1"/>
</dbReference>
<dbReference type="PANTHER" id="PTHR47690:SF1">
    <property type="entry name" value="GLUCOKINASE"/>
    <property type="match status" value="1"/>
</dbReference>
<keyword evidence="3" id="KW-0067">ATP-binding</keyword>
<gene>
    <name evidence="5" type="primary">glk_2</name>
    <name evidence="3" type="synonym">glk</name>
    <name evidence="5" type="ORF">Maes01_01345</name>
</gene>
<dbReference type="SUPFAM" id="SSF53067">
    <property type="entry name" value="Actin-like ATPase domain"/>
    <property type="match status" value="1"/>
</dbReference>
<protein>
    <recommendedName>
        <fullName evidence="3">Glucokinase</fullName>
        <ecNumber evidence="3">2.7.1.2</ecNumber>
    </recommendedName>
    <alternativeName>
        <fullName evidence="3">Glucose kinase</fullName>
    </alternativeName>
</protein>
<evidence type="ECO:0000313" key="6">
    <source>
        <dbReference type="Proteomes" id="UP001408594"/>
    </source>
</evidence>
<dbReference type="CDD" id="cd24008">
    <property type="entry name" value="ASKHA_NBD_GLK"/>
    <property type="match status" value="1"/>
</dbReference>
<dbReference type="Proteomes" id="UP001408594">
    <property type="component" value="Unassembled WGS sequence"/>
</dbReference>
<keyword evidence="1 3" id="KW-0808">Transferase</keyword>
<keyword evidence="3" id="KW-0963">Cytoplasm</keyword>
<evidence type="ECO:0000256" key="2">
    <source>
        <dbReference type="ARBA" id="ARBA00022777"/>
    </source>
</evidence>
<accession>A0ABP9WRL6</accession>
<dbReference type="HAMAP" id="MF_00524">
    <property type="entry name" value="Glucokinase"/>
    <property type="match status" value="1"/>
</dbReference>
<evidence type="ECO:0000256" key="4">
    <source>
        <dbReference type="RuleBase" id="RU004046"/>
    </source>
</evidence>
<evidence type="ECO:0000256" key="3">
    <source>
        <dbReference type="HAMAP-Rule" id="MF_00524"/>
    </source>
</evidence>
<evidence type="ECO:0000256" key="1">
    <source>
        <dbReference type="ARBA" id="ARBA00022679"/>
    </source>
</evidence>
<reference evidence="5 6" key="1">
    <citation type="submission" date="2024-02" db="EMBL/GenBank/DDBJ databases">
        <title>Microbulbifer aestuariivivens NBRC 112533.</title>
        <authorList>
            <person name="Ichikawa N."/>
            <person name="Katano-Makiyama Y."/>
            <person name="Hidaka K."/>
        </authorList>
    </citation>
    <scope>NUCLEOTIDE SEQUENCE [LARGE SCALE GENOMIC DNA]</scope>
    <source>
        <strain evidence="5 6">NBRC 112533</strain>
    </source>
</reference>
<dbReference type="EMBL" id="BAABRT010000008">
    <property type="protein sequence ID" value="GAA5524786.1"/>
    <property type="molecule type" value="Genomic_DNA"/>
</dbReference>
<dbReference type="EC" id="2.7.1.2" evidence="3"/>
<comment type="caution">
    <text evidence="5">The sequence shown here is derived from an EMBL/GenBank/DDBJ whole genome shotgun (WGS) entry which is preliminary data.</text>
</comment>